<dbReference type="EMBL" id="JAAPAO010001004">
    <property type="protein sequence ID" value="KAF4651801.1"/>
    <property type="molecule type" value="Genomic_DNA"/>
</dbReference>
<dbReference type="OrthoDB" id="7462124at2759"/>
<comment type="caution">
    <text evidence="3">The sequence shown here is derived from an EMBL/GenBank/DDBJ whole genome shotgun (WGS) entry which is preliminary data.</text>
</comment>
<protein>
    <recommendedName>
        <fullName evidence="5">Integrase catalytic domain-containing protein</fullName>
    </recommendedName>
</protein>
<feature type="non-terminal residue" evidence="3">
    <location>
        <position position="1450"/>
    </location>
</feature>
<feature type="transmembrane region" description="Helical" evidence="2">
    <location>
        <begin position="367"/>
        <end position="387"/>
    </location>
</feature>
<feature type="transmembrane region" description="Helical" evidence="2">
    <location>
        <begin position="407"/>
        <end position="426"/>
    </location>
</feature>
<gene>
    <name evidence="3" type="ORF">FOL47_000175</name>
</gene>
<evidence type="ECO:0000256" key="1">
    <source>
        <dbReference type="SAM" id="MobiDB-lite"/>
    </source>
</evidence>
<dbReference type="InterPro" id="IPR012337">
    <property type="entry name" value="RNaseH-like_sf"/>
</dbReference>
<evidence type="ECO:0000256" key="2">
    <source>
        <dbReference type="SAM" id="Phobius"/>
    </source>
</evidence>
<sequence length="1450" mass="160353">SDRISQVSDGKSTKTESLSKWAGRFGAVFVVTGPGVVGSPENHVQYDDARHYPRRDGNGVIWFLAYKDEANGALFTPSKGISPVQSVSLADGSRRTISKSVDVTIGVYPVSCNDPGSIVGQRRCLLALWDLATKGSSIAIIDGTCVFHSDTDTEDTAAISHCECLAICHDYDRPDLSSIGVEVQPTCDTISGPIQVIPPDNIVNRVEELLDRFCAQGWRPLVRCPSEDLRVMLRRLLPDELRDTPSQKYCFTVDLSAFDKSKTDRCRSYARGMYNRLQAADKDAYTADDAHLKAITDLSPPIPVFMIGGSSKSSSTVKKHRLVLDCRSINKRLPSSSSENPSGHLILNSIRWTSPVAVSSVDAQQAFYRLCVCGLTLLLMSALGSYISWHICFCLSPGTSSLQSSLGALFFLVTCLYRAGFWSLYVDDGILAGAVQALIYNLTILIYCMLLCGFAVQPTKFACTCEPSRTEELRQALVPFGVEPSDSLSLLRTTIGYTPGTLLAAYDFFIKWMQQLSTASIADCSHATACASDEALPNLTLVTDASRSGGGFLVLRGSVEGGSENDLAGLPMLCGDDFRRNKTQRNYHSNRRELLALVVGLRACADLVNHYFDNSKESSANTPRRRPKVCVLSDNKAVIHWSREDAPALFNSGQALEKRALTRLVLVAMDELKALKRHADVETSPCLVERIARGCYDYSTVLDRIRGMRFVIRLLRNNASGADLRNVEYAAINGDADKKALVYSAQLHDDFCTTTRSAPQSCGPYVLSRDDSSDMPLVLFRSDCGQAEPGRLREKVLKDAHSRTEHQTVRPTLAAVVDYHLPGGTRQCRDLLSTCIIFAEGKEDHWSSLPSVRSDAAALAHLPPYWHVAVDFLAVGDHVKLFSAVCMFTRHITLFRARSETSAEAVRLLRLLKVKTGAVRIVTCDRAAYFRSSEGFLRRVETEIGAEVRLASSRAPWGICSESHHAIILDRLRCMLRHSSGKWPSDRDEEDFLLERLMSIVIARPLGNFLISQGSAEIVTPDSLYFGRTRDAGSCLIGTQPTSTSHQHLMPNRLKVFRNVFLDFVWSELKKQSLSAIASKCRGKQTTVVGFYPGDAVLVSMSGRKCGMSFRMGHVVKVLSPRRVQVRFPGGLLTHENAYNLVVLRPFPRLDPDIPTVSREGQRLRISGADGRWGEGLVTFDPCDPTNDKLWIQFDNGDAPEFLSLSMQQWDSVEKGNYEAKDCARESSHGGRDETEDSLIDEQMPSRSPDWDQTVVGGEGKVLIHGPVPEPPDGHSLCLISAVGSGGKASETSLFALEDADDLSPTGNDKLLLDAVPSDQEVIYIQFSSPPALCDDLLRTLTGRSWVPMRYCPHWLARLRALERDEPRDDPEQRYVFELTSDNLAEKRPLSLPDSAIRFSKTAYERLDATQQKAFDDIVKDYEDRGWWVPTDEGRLRATAERVLDPAVDD</sequence>
<keyword evidence="2" id="KW-0472">Membrane</keyword>
<evidence type="ECO:0000313" key="3">
    <source>
        <dbReference type="EMBL" id="KAF4651801.1"/>
    </source>
</evidence>
<organism evidence="3 4">
    <name type="scientific">Perkinsus chesapeaki</name>
    <name type="common">Clam parasite</name>
    <name type="synonym">Perkinsus andrewsi</name>
    <dbReference type="NCBI Taxonomy" id="330153"/>
    <lineage>
        <taxon>Eukaryota</taxon>
        <taxon>Sar</taxon>
        <taxon>Alveolata</taxon>
        <taxon>Perkinsozoa</taxon>
        <taxon>Perkinsea</taxon>
        <taxon>Perkinsida</taxon>
        <taxon>Perkinsidae</taxon>
        <taxon>Perkinsus</taxon>
    </lineage>
</organism>
<feature type="transmembrane region" description="Helical" evidence="2">
    <location>
        <begin position="438"/>
        <end position="456"/>
    </location>
</feature>
<evidence type="ECO:0000313" key="4">
    <source>
        <dbReference type="Proteomes" id="UP000591131"/>
    </source>
</evidence>
<reference evidence="3 4" key="1">
    <citation type="submission" date="2020-04" db="EMBL/GenBank/DDBJ databases">
        <title>Perkinsus chesapeaki whole genome sequence.</title>
        <authorList>
            <person name="Bogema D.R."/>
        </authorList>
    </citation>
    <scope>NUCLEOTIDE SEQUENCE [LARGE SCALE GENOMIC DNA]</scope>
    <source>
        <strain evidence="3">ATCC PRA-425</strain>
    </source>
</reference>
<feature type="non-terminal residue" evidence="3">
    <location>
        <position position="1"/>
    </location>
</feature>
<keyword evidence="2" id="KW-0812">Transmembrane</keyword>
<accession>A0A7J6KZ21</accession>
<dbReference type="GO" id="GO:0003676">
    <property type="term" value="F:nucleic acid binding"/>
    <property type="evidence" value="ECO:0007669"/>
    <property type="project" value="InterPro"/>
</dbReference>
<proteinExistence type="predicted"/>
<dbReference type="Gene3D" id="3.30.420.10">
    <property type="entry name" value="Ribonuclease H-like superfamily/Ribonuclease H"/>
    <property type="match status" value="1"/>
</dbReference>
<feature type="compositionally biased region" description="Basic and acidic residues" evidence="1">
    <location>
        <begin position="1221"/>
        <end position="1233"/>
    </location>
</feature>
<dbReference type="SUPFAM" id="SSF53098">
    <property type="entry name" value="Ribonuclease H-like"/>
    <property type="match status" value="1"/>
</dbReference>
<name>A0A7J6KZ21_PERCH</name>
<evidence type="ECO:0008006" key="5">
    <source>
        <dbReference type="Google" id="ProtNLM"/>
    </source>
</evidence>
<dbReference type="Proteomes" id="UP000591131">
    <property type="component" value="Unassembled WGS sequence"/>
</dbReference>
<keyword evidence="2" id="KW-1133">Transmembrane helix</keyword>
<feature type="region of interest" description="Disordered" evidence="1">
    <location>
        <begin position="1221"/>
        <end position="1254"/>
    </location>
</feature>
<dbReference type="InterPro" id="IPR036397">
    <property type="entry name" value="RNaseH_sf"/>
</dbReference>
<keyword evidence="4" id="KW-1185">Reference proteome</keyword>